<protein>
    <submittedName>
        <fullName evidence="1">Uncharacterized protein</fullName>
    </submittedName>
</protein>
<organism evidence="1 2">
    <name type="scientific">Somion occarium</name>
    <dbReference type="NCBI Taxonomy" id="3059160"/>
    <lineage>
        <taxon>Eukaryota</taxon>
        <taxon>Fungi</taxon>
        <taxon>Dikarya</taxon>
        <taxon>Basidiomycota</taxon>
        <taxon>Agaricomycotina</taxon>
        <taxon>Agaricomycetes</taxon>
        <taxon>Polyporales</taxon>
        <taxon>Cerrenaceae</taxon>
        <taxon>Somion</taxon>
    </lineage>
</organism>
<sequence length="126" mass="13974">MRNSFLSRPEYYCHKGWDVFWNYVYCASRLIPYSCPSIVHRTFPDNVNTGRLCCSSGVPGFHSSCWGCRCQQTISIPTGRSLTSIGLLLPGAKHVRSCHTCYSEQIDAGASHSKCSSSSTSILSLR</sequence>
<name>A0ABP1CT80_9APHY</name>
<keyword evidence="2" id="KW-1185">Reference proteome</keyword>
<dbReference type="EMBL" id="OZ037954">
    <property type="protein sequence ID" value="CAL1698883.1"/>
    <property type="molecule type" value="Genomic_DNA"/>
</dbReference>
<dbReference type="Proteomes" id="UP001497453">
    <property type="component" value="Chromosome 11"/>
</dbReference>
<evidence type="ECO:0000313" key="1">
    <source>
        <dbReference type="EMBL" id="CAL1698883.1"/>
    </source>
</evidence>
<reference evidence="2" key="1">
    <citation type="submission" date="2024-04" db="EMBL/GenBank/DDBJ databases">
        <authorList>
            <person name="Shaw F."/>
            <person name="Minotto A."/>
        </authorList>
    </citation>
    <scope>NUCLEOTIDE SEQUENCE [LARGE SCALE GENOMIC DNA]</scope>
</reference>
<accession>A0ABP1CT80</accession>
<gene>
    <name evidence="1" type="ORF">GFSPODELE1_LOCUS2379</name>
</gene>
<evidence type="ECO:0000313" key="2">
    <source>
        <dbReference type="Proteomes" id="UP001497453"/>
    </source>
</evidence>
<proteinExistence type="predicted"/>